<keyword evidence="5" id="KW-0812">Transmembrane</keyword>
<dbReference type="EMBL" id="QLMA01000008">
    <property type="protein sequence ID" value="RAJ76544.1"/>
    <property type="molecule type" value="Genomic_DNA"/>
</dbReference>
<dbReference type="InterPro" id="IPR005467">
    <property type="entry name" value="His_kinase_dom"/>
</dbReference>
<dbReference type="InterPro" id="IPR036890">
    <property type="entry name" value="HATPase_C_sf"/>
</dbReference>
<comment type="catalytic activity">
    <reaction evidence="1">
        <text>ATP + protein L-histidine = ADP + protein N-phospho-L-histidine.</text>
        <dbReference type="EC" id="2.7.13.3"/>
    </reaction>
</comment>
<dbReference type="CDD" id="cd00082">
    <property type="entry name" value="HisKA"/>
    <property type="match status" value="1"/>
</dbReference>
<evidence type="ECO:0000259" key="7">
    <source>
        <dbReference type="PROSITE" id="PS50110"/>
    </source>
</evidence>
<evidence type="ECO:0000256" key="2">
    <source>
        <dbReference type="ARBA" id="ARBA00012438"/>
    </source>
</evidence>
<dbReference type="InterPro" id="IPR003661">
    <property type="entry name" value="HisK_dim/P_dom"/>
</dbReference>
<feature type="modified residue" description="4-aspartylphosphate" evidence="4">
    <location>
        <position position="508"/>
    </location>
</feature>
<feature type="transmembrane region" description="Helical" evidence="5">
    <location>
        <begin position="170"/>
        <end position="192"/>
    </location>
</feature>
<dbReference type="InterPro" id="IPR003594">
    <property type="entry name" value="HATPase_dom"/>
</dbReference>
<dbReference type="Pfam" id="PF02518">
    <property type="entry name" value="HATPase_c"/>
    <property type="match status" value="1"/>
</dbReference>
<evidence type="ECO:0000256" key="5">
    <source>
        <dbReference type="SAM" id="Phobius"/>
    </source>
</evidence>
<feature type="domain" description="Response regulatory" evidence="7">
    <location>
        <begin position="459"/>
        <end position="579"/>
    </location>
</feature>
<keyword evidence="8" id="KW-0808">Transferase</keyword>
<dbReference type="SUPFAM" id="SSF47384">
    <property type="entry name" value="Homodimeric domain of signal transducing histidine kinase"/>
    <property type="match status" value="1"/>
</dbReference>
<gene>
    <name evidence="8" type="ORF">CLV59_10863</name>
</gene>
<dbReference type="RefSeq" id="WP_111594274.1">
    <property type="nucleotide sequence ID" value="NZ_QLMA01000008.1"/>
</dbReference>
<dbReference type="InterPro" id="IPR001789">
    <property type="entry name" value="Sig_transdc_resp-reg_receiver"/>
</dbReference>
<dbReference type="InterPro" id="IPR036097">
    <property type="entry name" value="HisK_dim/P_sf"/>
</dbReference>
<dbReference type="SMART" id="SM00388">
    <property type="entry name" value="HisKA"/>
    <property type="match status" value="1"/>
</dbReference>
<dbReference type="PROSITE" id="PS50109">
    <property type="entry name" value="HIS_KIN"/>
    <property type="match status" value="1"/>
</dbReference>
<evidence type="ECO:0000256" key="1">
    <source>
        <dbReference type="ARBA" id="ARBA00000085"/>
    </source>
</evidence>
<dbReference type="Gene3D" id="3.30.565.10">
    <property type="entry name" value="Histidine kinase-like ATPase, C-terminal domain"/>
    <property type="match status" value="1"/>
</dbReference>
<dbReference type="InterPro" id="IPR004358">
    <property type="entry name" value="Sig_transdc_His_kin-like_C"/>
</dbReference>
<dbReference type="GO" id="GO:0000155">
    <property type="term" value="F:phosphorelay sensor kinase activity"/>
    <property type="evidence" value="ECO:0007669"/>
    <property type="project" value="InterPro"/>
</dbReference>
<feature type="transmembrane region" description="Helical" evidence="5">
    <location>
        <begin position="109"/>
        <end position="130"/>
    </location>
</feature>
<feature type="transmembrane region" description="Helical" evidence="5">
    <location>
        <begin position="137"/>
        <end position="158"/>
    </location>
</feature>
<dbReference type="PANTHER" id="PTHR43547">
    <property type="entry name" value="TWO-COMPONENT HISTIDINE KINASE"/>
    <property type="match status" value="1"/>
</dbReference>
<evidence type="ECO:0000313" key="8">
    <source>
        <dbReference type="EMBL" id="RAJ76544.1"/>
    </source>
</evidence>
<evidence type="ECO:0000256" key="3">
    <source>
        <dbReference type="ARBA" id="ARBA00022553"/>
    </source>
</evidence>
<dbReference type="Gene3D" id="3.40.50.2300">
    <property type="match status" value="1"/>
</dbReference>
<keyword evidence="8" id="KW-0418">Kinase</keyword>
<protein>
    <recommendedName>
        <fullName evidence="2">histidine kinase</fullName>
        <ecNumber evidence="2">2.7.13.3</ecNumber>
    </recommendedName>
</protein>
<organism evidence="8 9">
    <name type="scientific">Chitinophaga dinghuensis</name>
    <dbReference type="NCBI Taxonomy" id="1539050"/>
    <lineage>
        <taxon>Bacteria</taxon>
        <taxon>Pseudomonadati</taxon>
        <taxon>Bacteroidota</taxon>
        <taxon>Chitinophagia</taxon>
        <taxon>Chitinophagales</taxon>
        <taxon>Chitinophagaceae</taxon>
        <taxon>Chitinophaga</taxon>
    </lineage>
</organism>
<evidence type="ECO:0000313" key="9">
    <source>
        <dbReference type="Proteomes" id="UP000249819"/>
    </source>
</evidence>
<dbReference type="Proteomes" id="UP000249819">
    <property type="component" value="Unassembled WGS sequence"/>
</dbReference>
<evidence type="ECO:0000256" key="4">
    <source>
        <dbReference type="PROSITE-ProRule" id="PRU00169"/>
    </source>
</evidence>
<dbReference type="SMART" id="SM00448">
    <property type="entry name" value="REC"/>
    <property type="match status" value="1"/>
</dbReference>
<dbReference type="Pfam" id="PF00072">
    <property type="entry name" value="Response_reg"/>
    <property type="match status" value="1"/>
</dbReference>
<feature type="transmembrane region" description="Helical" evidence="5">
    <location>
        <begin position="86"/>
        <end position="103"/>
    </location>
</feature>
<dbReference type="InterPro" id="IPR011006">
    <property type="entry name" value="CheY-like_superfamily"/>
</dbReference>
<dbReference type="SMART" id="SM00387">
    <property type="entry name" value="HATPase_c"/>
    <property type="match status" value="1"/>
</dbReference>
<comment type="caution">
    <text evidence="8">The sequence shown here is derived from an EMBL/GenBank/DDBJ whole genome shotgun (WGS) entry which is preliminary data.</text>
</comment>
<reference evidence="8 9" key="1">
    <citation type="submission" date="2018-06" db="EMBL/GenBank/DDBJ databases">
        <title>Genomic Encyclopedia of Archaeal and Bacterial Type Strains, Phase II (KMG-II): from individual species to whole genera.</title>
        <authorList>
            <person name="Goeker M."/>
        </authorList>
    </citation>
    <scope>NUCLEOTIDE SEQUENCE [LARGE SCALE GENOMIC DNA]</scope>
    <source>
        <strain evidence="8 9">DSM 29821</strain>
    </source>
</reference>
<dbReference type="OrthoDB" id="636661at2"/>
<dbReference type="PANTHER" id="PTHR43547:SF2">
    <property type="entry name" value="HYBRID SIGNAL TRANSDUCTION HISTIDINE KINASE C"/>
    <property type="match status" value="1"/>
</dbReference>
<dbReference type="SUPFAM" id="SSF52172">
    <property type="entry name" value="CheY-like"/>
    <property type="match status" value="1"/>
</dbReference>
<keyword evidence="5" id="KW-0472">Membrane</keyword>
<feature type="transmembrane region" description="Helical" evidence="5">
    <location>
        <begin position="32"/>
        <end position="52"/>
    </location>
</feature>
<dbReference type="Pfam" id="PF00512">
    <property type="entry name" value="HisKA"/>
    <property type="match status" value="1"/>
</dbReference>
<keyword evidence="9" id="KW-1185">Reference proteome</keyword>
<keyword evidence="3 4" id="KW-0597">Phosphoprotein</keyword>
<evidence type="ECO:0000259" key="6">
    <source>
        <dbReference type="PROSITE" id="PS50109"/>
    </source>
</evidence>
<dbReference type="CDD" id="cd17546">
    <property type="entry name" value="REC_hyHK_CKI1_RcsC-like"/>
    <property type="match status" value="1"/>
</dbReference>
<feature type="transmembrane region" description="Helical" evidence="5">
    <location>
        <begin position="58"/>
        <end position="79"/>
    </location>
</feature>
<feature type="domain" description="Histidine kinase" evidence="6">
    <location>
        <begin position="218"/>
        <end position="437"/>
    </location>
</feature>
<accession>A0A327VQ44</accession>
<dbReference type="Gene3D" id="1.10.287.130">
    <property type="match status" value="1"/>
</dbReference>
<dbReference type="PROSITE" id="PS50110">
    <property type="entry name" value="RESPONSE_REGULATORY"/>
    <property type="match status" value="1"/>
</dbReference>
<dbReference type="AlphaFoldDB" id="A0A327VQ44"/>
<sequence>MQLFSPALRFLNKIRNAGVVDAKQPGRRPIQYINILAFLTSTLVFLLGGVFYAQVKSLYILMPLVLEGFGMLGVIACNARKRYNGANFLMFAIHYIAAGYWTTLLGNAIPIEVVIAFLLIFLTCGSFLVYKDRRIRVYSLLAIGVLLTIIQCNTYFRWLVPIPLEPQAAFIMRLCTTGGMLIFILFVIYAFVREIDILLHSLRQSNSVLMANAAFLRETFHELRTPLNSIFGAAQLLDIQMQERTNDPVVKEIAPEIRNMLGSGLLAKEIIDNVLDFKKIEAGKFYEIKAEKMNLQQCMEQCIRMNQYVANLRNITIRLDYQLPAAGAVCDEIIFKKIFNNLLSNAVKFAADKSAVLITATPTANGGSFSIQNQGTVSQDKIKTMFLPFESERNNFMEGTGIGLHLTQHLIEILNGRIIVSCDGKDTVFTFHLPFESCQINRSKVESMGVNPTEFAGIRAVIVDDNEMNQHILQKFVSRTGASTVVCANGKEGLDATISERPDIIISDAHMPVMDGKQMLEQIREIPGLADIPIIIVSGDAFNNYNADESEIMIKAGANAYLKKPVSFRELYNVMKLHLPKKSPVPEDQD</sequence>
<dbReference type="SUPFAM" id="SSF55874">
    <property type="entry name" value="ATPase domain of HSP90 chaperone/DNA topoisomerase II/histidine kinase"/>
    <property type="match status" value="1"/>
</dbReference>
<proteinExistence type="predicted"/>
<dbReference type="PRINTS" id="PR00344">
    <property type="entry name" value="BCTRLSENSOR"/>
</dbReference>
<dbReference type="EC" id="2.7.13.3" evidence="2"/>
<name>A0A327VQ44_9BACT</name>
<keyword evidence="5" id="KW-1133">Transmembrane helix</keyword>